<dbReference type="EMBL" id="JADCNM010000004">
    <property type="protein sequence ID" value="KAG0487769.1"/>
    <property type="molecule type" value="Genomic_DNA"/>
</dbReference>
<sequence>MGASFEDLNANLAMAIIGLSIEIFFGFDAQIDGIATNSIFPSHFFIELILIWKDPSEVLNQLGRDIMELKSIAMVPTD</sequence>
<evidence type="ECO:0000313" key="2">
    <source>
        <dbReference type="Proteomes" id="UP000639772"/>
    </source>
</evidence>
<name>A0A835RF26_VANPL</name>
<protein>
    <submittedName>
        <fullName evidence="1">Uncharacterized protein</fullName>
    </submittedName>
</protein>
<comment type="caution">
    <text evidence="1">The sequence shown here is derived from an EMBL/GenBank/DDBJ whole genome shotgun (WGS) entry which is preliminary data.</text>
</comment>
<evidence type="ECO:0000313" key="1">
    <source>
        <dbReference type="EMBL" id="KAG0487769.1"/>
    </source>
</evidence>
<reference evidence="1 2" key="1">
    <citation type="journal article" date="2020" name="Nat. Food">
        <title>A phased Vanilla planifolia genome enables genetic improvement of flavour and production.</title>
        <authorList>
            <person name="Hasing T."/>
            <person name="Tang H."/>
            <person name="Brym M."/>
            <person name="Khazi F."/>
            <person name="Huang T."/>
            <person name="Chambers A.H."/>
        </authorList>
    </citation>
    <scope>NUCLEOTIDE SEQUENCE [LARGE SCALE GENOMIC DNA]</scope>
    <source>
        <tissue evidence="1">Leaf</tissue>
    </source>
</reference>
<organism evidence="1 2">
    <name type="scientific">Vanilla planifolia</name>
    <name type="common">Vanilla</name>
    <dbReference type="NCBI Taxonomy" id="51239"/>
    <lineage>
        <taxon>Eukaryota</taxon>
        <taxon>Viridiplantae</taxon>
        <taxon>Streptophyta</taxon>
        <taxon>Embryophyta</taxon>
        <taxon>Tracheophyta</taxon>
        <taxon>Spermatophyta</taxon>
        <taxon>Magnoliopsida</taxon>
        <taxon>Liliopsida</taxon>
        <taxon>Asparagales</taxon>
        <taxon>Orchidaceae</taxon>
        <taxon>Vanilloideae</taxon>
        <taxon>Vanilleae</taxon>
        <taxon>Vanilla</taxon>
    </lineage>
</organism>
<dbReference type="Proteomes" id="UP000639772">
    <property type="component" value="Unassembled WGS sequence"/>
</dbReference>
<proteinExistence type="predicted"/>
<accession>A0A835RF26</accession>
<gene>
    <name evidence="1" type="ORF">HPP92_009864</name>
</gene>
<dbReference type="AlphaFoldDB" id="A0A835RF26"/>